<accession>A0A382NPM1</accession>
<reference evidence="1" key="1">
    <citation type="submission" date="2018-05" db="EMBL/GenBank/DDBJ databases">
        <authorList>
            <person name="Lanie J.A."/>
            <person name="Ng W.-L."/>
            <person name="Kazmierczak K.M."/>
            <person name="Andrzejewski T.M."/>
            <person name="Davidsen T.M."/>
            <person name="Wayne K.J."/>
            <person name="Tettelin H."/>
            <person name="Glass J.I."/>
            <person name="Rusch D."/>
            <person name="Podicherti R."/>
            <person name="Tsui H.-C.T."/>
            <person name="Winkler M.E."/>
        </authorList>
    </citation>
    <scope>NUCLEOTIDE SEQUENCE</scope>
</reference>
<sequence length="98" mass="10579">QLVRPQGIRVSSGTPQILSVFGDEVFINVGSENGVHKGYRFAVYPSREHAEGLDPDHRIAVVEVEDIIGARVSRVTALSSDGNIGIGDRLELIGIEPE</sequence>
<dbReference type="EMBL" id="UINC01101123">
    <property type="protein sequence ID" value="SVC61692.1"/>
    <property type="molecule type" value="Genomic_DNA"/>
</dbReference>
<dbReference type="Gene3D" id="2.40.10.410">
    <property type="entry name" value="FlgT, C-terminal domain"/>
    <property type="match status" value="1"/>
</dbReference>
<gene>
    <name evidence="1" type="ORF">METZ01_LOCUS314546</name>
</gene>
<name>A0A382NPM1_9ZZZZ</name>
<dbReference type="InterPro" id="IPR038165">
    <property type="entry name" value="FlgT_C_sf"/>
</dbReference>
<protein>
    <submittedName>
        <fullName evidence="1">Uncharacterized protein</fullName>
    </submittedName>
</protein>
<organism evidence="1">
    <name type="scientific">marine metagenome</name>
    <dbReference type="NCBI Taxonomy" id="408172"/>
    <lineage>
        <taxon>unclassified sequences</taxon>
        <taxon>metagenomes</taxon>
        <taxon>ecological metagenomes</taxon>
    </lineage>
</organism>
<feature type="non-terminal residue" evidence="1">
    <location>
        <position position="1"/>
    </location>
</feature>
<dbReference type="AlphaFoldDB" id="A0A382NPM1"/>
<proteinExistence type="predicted"/>
<evidence type="ECO:0000313" key="1">
    <source>
        <dbReference type="EMBL" id="SVC61692.1"/>
    </source>
</evidence>